<feature type="domain" description="Chitin-binding type-2" evidence="8">
    <location>
        <begin position="128"/>
        <end position="184"/>
    </location>
</feature>
<proteinExistence type="predicted"/>
<dbReference type="PANTHER" id="PTHR23301:SF0">
    <property type="entry name" value="CHITIN-BINDING TYPE-2 DOMAIN-CONTAINING PROTEIN-RELATED"/>
    <property type="match status" value="1"/>
</dbReference>
<keyword evidence="3" id="KW-0732">Signal</keyword>
<keyword evidence="2" id="KW-0147">Chitin-binding</keyword>
<gene>
    <name evidence="9" type="ORF">PMAYCL1PPCAC_01325</name>
</gene>
<evidence type="ECO:0000256" key="7">
    <source>
        <dbReference type="SAM" id="MobiDB-lite"/>
    </source>
</evidence>
<evidence type="ECO:0000256" key="2">
    <source>
        <dbReference type="ARBA" id="ARBA00022669"/>
    </source>
</evidence>
<dbReference type="PANTHER" id="PTHR23301">
    <property type="entry name" value="CHITIN BINDING PERITROPHIN-A"/>
    <property type="match status" value="1"/>
</dbReference>
<dbReference type="GO" id="GO:0005576">
    <property type="term" value="C:extracellular region"/>
    <property type="evidence" value="ECO:0007669"/>
    <property type="project" value="InterPro"/>
</dbReference>
<feature type="non-terminal residue" evidence="9">
    <location>
        <position position="1"/>
    </location>
</feature>
<keyword evidence="5" id="KW-1015">Disulfide bond</keyword>
<name>A0AAN5C579_9BILA</name>
<dbReference type="InterPro" id="IPR036508">
    <property type="entry name" value="Chitin-bd_dom_sf"/>
</dbReference>
<dbReference type="AlphaFoldDB" id="A0AAN5C579"/>
<dbReference type="PROSITE" id="PS50940">
    <property type="entry name" value="CHIT_BIND_II"/>
    <property type="match status" value="1"/>
</dbReference>
<evidence type="ECO:0000256" key="3">
    <source>
        <dbReference type="ARBA" id="ARBA00022729"/>
    </source>
</evidence>
<dbReference type="Pfam" id="PF01607">
    <property type="entry name" value="CBM_14"/>
    <property type="match status" value="1"/>
</dbReference>
<dbReference type="InterPro" id="IPR051940">
    <property type="entry name" value="Chitin_bind-dev_reg"/>
</dbReference>
<reference evidence="10" key="1">
    <citation type="submission" date="2022-10" db="EMBL/GenBank/DDBJ databases">
        <title>Genome assembly of Pristionchus species.</title>
        <authorList>
            <person name="Yoshida K."/>
            <person name="Sommer R.J."/>
        </authorList>
    </citation>
    <scope>NUCLEOTIDE SEQUENCE [LARGE SCALE GENOMIC DNA]</scope>
    <source>
        <strain evidence="10">RS5460</strain>
    </source>
</reference>
<keyword evidence="10" id="KW-1185">Reference proteome</keyword>
<feature type="non-terminal residue" evidence="9">
    <location>
        <position position="239"/>
    </location>
</feature>
<evidence type="ECO:0000259" key="8">
    <source>
        <dbReference type="PROSITE" id="PS50940"/>
    </source>
</evidence>
<keyword evidence="6" id="KW-0325">Glycoprotein</keyword>
<evidence type="ECO:0000313" key="10">
    <source>
        <dbReference type="Proteomes" id="UP001328107"/>
    </source>
</evidence>
<dbReference type="GO" id="GO:0008061">
    <property type="term" value="F:chitin binding"/>
    <property type="evidence" value="ECO:0007669"/>
    <property type="project" value="UniProtKB-KW"/>
</dbReference>
<dbReference type="Proteomes" id="UP001328107">
    <property type="component" value="Unassembled WGS sequence"/>
</dbReference>
<dbReference type="Gene3D" id="2.170.140.10">
    <property type="entry name" value="Chitin binding domain"/>
    <property type="match status" value="1"/>
</dbReference>
<dbReference type="EMBL" id="BTRK01000001">
    <property type="protein sequence ID" value="GMR31130.1"/>
    <property type="molecule type" value="Genomic_DNA"/>
</dbReference>
<evidence type="ECO:0000256" key="6">
    <source>
        <dbReference type="ARBA" id="ARBA00023180"/>
    </source>
</evidence>
<evidence type="ECO:0000313" key="9">
    <source>
        <dbReference type="EMBL" id="GMR31130.1"/>
    </source>
</evidence>
<organism evidence="9 10">
    <name type="scientific">Pristionchus mayeri</name>
    <dbReference type="NCBI Taxonomy" id="1317129"/>
    <lineage>
        <taxon>Eukaryota</taxon>
        <taxon>Metazoa</taxon>
        <taxon>Ecdysozoa</taxon>
        <taxon>Nematoda</taxon>
        <taxon>Chromadorea</taxon>
        <taxon>Rhabditida</taxon>
        <taxon>Rhabditina</taxon>
        <taxon>Diplogasteromorpha</taxon>
        <taxon>Diplogasteroidea</taxon>
        <taxon>Neodiplogasteridae</taxon>
        <taxon>Pristionchus</taxon>
    </lineage>
</organism>
<dbReference type="InterPro" id="IPR002557">
    <property type="entry name" value="Chitin-bd_dom"/>
</dbReference>
<evidence type="ECO:0000256" key="1">
    <source>
        <dbReference type="ARBA" id="ARBA00022473"/>
    </source>
</evidence>
<evidence type="ECO:0000256" key="5">
    <source>
        <dbReference type="ARBA" id="ARBA00023157"/>
    </source>
</evidence>
<sequence>DEKAQICDYPGNVAGCADAESDDLIVEDKQEAEMEELIVENDGKEVEKNAEVKEIETKDEIIEDDGVVVGEKKEAEEVKVIEAEDEIIEDNVEKKGEERVAGVDDGENIAPAEKSPAVSALNDDVDVTPSCDGRPDGFYARGCSSDMIGCSGGILSMVNCPAGLVFDERNQICNFPSLVAACASRDQLLTEDALFTPANSQGAPHPEIPSARDTIATPTTAQPTDVIDEDVQMEKEKDD</sequence>
<keyword evidence="1" id="KW-0217">Developmental protein</keyword>
<dbReference type="SMART" id="SM00494">
    <property type="entry name" value="ChtBD2"/>
    <property type="match status" value="1"/>
</dbReference>
<protein>
    <recommendedName>
        <fullName evidence="8">Chitin-binding type-2 domain-containing protein</fullName>
    </recommendedName>
</protein>
<feature type="region of interest" description="Disordered" evidence="7">
    <location>
        <begin position="197"/>
        <end position="239"/>
    </location>
</feature>
<accession>A0AAN5C579</accession>
<evidence type="ECO:0000256" key="4">
    <source>
        <dbReference type="ARBA" id="ARBA00022737"/>
    </source>
</evidence>
<comment type="caution">
    <text evidence="9">The sequence shown here is derived from an EMBL/GenBank/DDBJ whole genome shotgun (WGS) entry which is preliminary data.</text>
</comment>
<keyword evidence="4" id="KW-0677">Repeat</keyword>
<dbReference type="SUPFAM" id="SSF57625">
    <property type="entry name" value="Invertebrate chitin-binding proteins"/>
    <property type="match status" value="1"/>
</dbReference>